<gene>
    <name evidence="2" type="ORF">SAMN05216323_10127</name>
</gene>
<dbReference type="RefSeq" id="WP_092436416.1">
    <property type="nucleotide sequence ID" value="NZ_FMYP01000012.1"/>
</dbReference>
<evidence type="ECO:0000313" key="3">
    <source>
        <dbReference type="Proteomes" id="UP000199452"/>
    </source>
</evidence>
<reference evidence="2 3" key="1">
    <citation type="submission" date="2016-09" db="EMBL/GenBank/DDBJ databases">
        <authorList>
            <person name="Capua I."/>
            <person name="De Benedictis P."/>
            <person name="Joannis T."/>
            <person name="Lombin L.H."/>
            <person name="Cattoli G."/>
        </authorList>
    </citation>
    <scope>NUCLEOTIDE SEQUENCE [LARGE SCALE GENOMIC DNA]</scope>
    <source>
        <strain evidence="2 3">A7P-90m</strain>
    </source>
</reference>
<evidence type="ECO:0000256" key="1">
    <source>
        <dbReference type="SAM" id="SignalP"/>
    </source>
</evidence>
<accession>A0A1G6HMB0</accession>
<feature type="chain" id="PRO_5011637449" description="Sensor of ECF-type sigma factor" evidence="1">
    <location>
        <begin position="22"/>
        <end position="152"/>
    </location>
</feature>
<keyword evidence="1" id="KW-0732">Signal</keyword>
<evidence type="ECO:0008006" key="4">
    <source>
        <dbReference type="Google" id="ProtNLM"/>
    </source>
</evidence>
<organism evidence="2 3">
    <name type="scientific">Williamwhitmania taraxaci</name>
    <dbReference type="NCBI Taxonomy" id="1640674"/>
    <lineage>
        <taxon>Bacteria</taxon>
        <taxon>Pseudomonadati</taxon>
        <taxon>Bacteroidota</taxon>
        <taxon>Bacteroidia</taxon>
        <taxon>Bacteroidales</taxon>
        <taxon>Williamwhitmaniaceae</taxon>
        <taxon>Williamwhitmania</taxon>
    </lineage>
</organism>
<proteinExistence type="predicted"/>
<dbReference type="AlphaFoldDB" id="A0A1G6HMB0"/>
<protein>
    <recommendedName>
        <fullName evidence="4">Sensor of ECF-type sigma factor</fullName>
    </recommendedName>
</protein>
<evidence type="ECO:0000313" key="2">
    <source>
        <dbReference type="EMBL" id="SDB95258.1"/>
    </source>
</evidence>
<dbReference type="Proteomes" id="UP000199452">
    <property type="component" value="Unassembled WGS sequence"/>
</dbReference>
<dbReference type="STRING" id="1640674.SAMN05216323_10127"/>
<sequence>MTILKYIFAISIFAFVSFGFAANAQDIQDKAEIVKAQKIAFFTEKLDLTSLEAQDFWPLYNDYWKRKNVIISERRETMVYCEKNLNRMSTKEIKAYADKYVGFQRREADLLNEFNGRFQKVLPAEKVMKLYLADNEFKNWLLQQIKGSGKSD</sequence>
<dbReference type="OrthoDB" id="675330at2"/>
<dbReference type="EMBL" id="FMYP01000012">
    <property type="protein sequence ID" value="SDB95258.1"/>
    <property type="molecule type" value="Genomic_DNA"/>
</dbReference>
<name>A0A1G6HMB0_9BACT</name>
<keyword evidence="3" id="KW-1185">Reference proteome</keyword>
<feature type="signal peptide" evidence="1">
    <location>
        <begin position="1"/>
        <end position="21"/>
    </location>
</feature>